<dbReference type="Gene3D" id="3.80.10.10">
    <property type="entry name" value="Ribonuclease Inhibitor"/>
    <property type="match status" value="1"/>
</dbReference>
<evidence type="ECO:0000313" key="2">
    <source>
        <dbReference type="Proteomes" id="UP000265520"/>
    </source>
</evidence>
<organism evidence="1 2">
    <name type="scientific">Trifolium medium</name>
    <dbReference type="NCBI Taxonomy" id="97028"/>
    <lineage>
        <taxon>Eukaryota</taxon>
        <taxon>Viridiplantae</taxon>
        <taxon>Streptophyta</taxon>
        <taxon>Embryophyta</taxon>
        <taxon>Tracheophyta</taxon>
        <taxon>Spermatophyta</taxon>
        <taxon>Magnoliopsida</taxon>
        <taxon>eudicotyledons</taxon>
        <taxon>Gunneridae</taxon>
        <taxon>Pentapetalae</taxon>
        <taxon>rosids</taxon>
        <taxon>fabids</taxon>
        <taxon>Fabales</taxon>
        <taxon>Fabaceae</taxon>
        <taxon>Papilionoideae</taxon>
        <taxon>50 kb inversion clade</taxon>
        <taxon>NPAAA clade</taxon>
        <taxon>Hologalegina</taxon>
        <taxon>IRL clade</taxon>
        <taxon>Trifolieae</taxon>
        <taxon>Trifolium</taxon>
    </lineage>
</organism>
<name>A0A392QHC3_9FABA</name>
<comment type="caution">
    <text evidence="1">The sequence shown here is derived from an EMBL/GenBank/DDBJ whole genome shotgun (WGS) entry which is preliminary data.</text>
</comment>
<reference evidence="1 2" key="1">
    <citation type="journal article" date="2018" name="Front. Plant Sci.">
        <title>Red Clover (Trifolium pratense) and Zigzag Clover (T. medium) - A Picture of Genomic Similarities and Differences.</title>
        <authorList>
            <person name="Dluhosova J."/>
            <person name="Istvanek J."/>
            <person name="Nedelnik J."/>
            <person name="Repkova J."/>
        </authorList>
    </citation>
    <scope>NUCLEOTIDE SEQUENCE [LARGE SCALE GENOMIC DNA]</scope>
    <source>
        <strain evidence="2">cv. 10/8</strain>
        <tissue evidence="1">Leaf</tissue>
    </source>
</reference>
<dbReference type="InterPro" id="IPR032675">
    <property type="entry name" value="LRR_dom_sf"/>
</dbReference>
<feature type="non-terminal residue" evidence="1">
    <location>
        <position position="1"/>
    </location>
</feature>
<keyword evidence="2" id="KW-1185">Reference proteome</keyword>
<dbReference type="EMBL" id="LXQA010137892">
    <property type="protein sequence ID" value="MCI23793.1"/>
    <property type="molecule type" value="Genomic_DNA"/>
</dbReference>
<sequence length="121" mass="13882">SIEHVVKDDDEEADSKSNNDNIFTNLKELCLGNMSKLVSIHKRALAFPSLKCILVHGCPNMRKLPFNSSFASKDNLVAIQGETVWWDNLEWDDTIMEHLLRPKFQNKTSLSLLKRFYGKSD</sequence>
<evidence type="ECO:0000313" key="1">
    <source>
        <dbReference type="EMBL" id="MCI23793.1"/>
    </source>
</evidence>
<proteinExistence type="predicted"/>
<protein>
    <submittedName>
        <fullName evidence="1">Disease resistance protein</fullName>
    </submittedName>
</protein>
<dbReference type="Proteomes" id="UP000265520">
    <property type="component" value="Unassembled WGS sequence"/>
</dbReference>
<dbReference type="AlphaFoldDB" id="A0A392QHC3"/>
<accession>A0A392QHC3</accession>